<dbReference type="CDD" id="cd00432">
    <property type="entry name" value="Ribosomal_L18_L5e"/>
    <property type="match status" value="1"/>
</dbReference>
<dbReference type="RefSeq" id="WP_034342207.1">
    <property type="nucleotide sequence ID" value="NZ_CAMTKE010000011.1"/>
</dbReference>
<comment type="similarity">
    <text evidence="1 7">Belongs to the universal ribosomal protein uL18 family.</text>
</comment>
<evidence type="ECO:0000256" key="3">
    <source>
        <dbReference type="ARBA" id="ARBA00022884"/>
    </source>
</evidence>
<evidence type="ECO:0000313" key="8">
    <source>
        <dbReference type="EMBL" id="CUU40293.1"/>
    </source>
</evidence>
<dbReference type="Gene3D" id="3.30.420.100">
    <property type="match status" value="1"/>
</dbReference>
<dbReference type="GO" id="GO:0008097">
    <property type="term" value="F:5S rRNA binding"/>
    <property type="evidence" value="ECO:0007669"/>
    <property type="project" value="TreeGrafter"/>
</dbReference>
<accession>A0A099UIA6</accession>
<evidence type="ECO:0000256" key="4">
    <source>
        <dbReference type="ARBA" id="ARBA00022980"/>
    </source>
</evidence>
<dbReference type="Pfam" id="PF00861">
    <property type="entry name" value="Ribosomal_L18p"/>
    <property type="match status" value="1"/>
</dbReference>
<sequence length="118" mass="13242">MTEKILKQKQLLKTKRKLRTRGNIYGVAHKPRVSVFKSNKYFYAQAINDEIGVTLASVDGKKLGLGNNKEDAKKIASEFVNALRKANVTEVVFDRNGYLYHGVVAAFADTLRENGIKL</sequence>
<comment type="function">
    <text evidence="7">This is one of the proteins that bind and probably mediate the attachment of the 5S RNA into the large ribosomal subunit, where it forms part of the central protuberance.</text>
</comment>
<dbReference type="EMBL" id="JRPF02000011">
    <property type="protein sequence ID" value="TLD78042.1"/>
    <property type="molecule type" value="Genomic_DNA"/>
</dbReference>
<dbReference type="SUPFAM" id="SSF53137">
    <property type="entry name" value="Translational machinery components"/>
    <property type="match status" value="1"/>
</dbReference>
<evidence type="ECO:0000313" key="11">
    <source>
        <dbReference type="Proteomes" id="UP000064525"/>
    </source>
</evidence>
<dbReference type="PANTHER" id="PTHR12899:SF3">
    <property type="entry name" value="LARGE RIBOSOMAL SUBUNIT PROTEIN UL18M"/>
    <property type="match status" value="1"/>
</dbReference>
<dbReference type="InterPro" id="IPR057268">
    <property type="entry name" value="Ribosomal_L18"/>
</dbReference>
<keyword evidence="10" id="KW-1185">Reference proteome</keyword>
<dbReference type="GO" id="GO:0003735">
    <property type="term" value="F:structural constituent of ribosome"/>
    <property type="evidence" value="ECO:0007669"/>
    <property type="project" value="InterPro"/>
</dbReference>
<dbReference type="STRING" id="76936.BN2458_PEG1410"/>
<evidence type="ECO:0000256" key="5">
    <source>
        <dbReference type="ARBA" id="ARBA00023274"/>
    </source>
</evidence>
<dbReference type="GeneID" id="78151597"/>
<dbReference type="InterPro" id="IPR004389">
    <property type="entry name" value="Ribosomal_uL18_bac-type"/>
</dbReference>
<dbReference type="EMBL" id="LN907858">
    <property type="protein sequence ID" value="CUU40293.1"/>
    <property type="molecule type" value="Genomic_DNA"/>
</dbReference>
<evidence type="ECO:0000256" key="6">
    <source>
        <dbReference type="ARBA" id="ARBA00035197"/>
    </source>
</evidence>
<organism evidence="8 11">
    <name type="scientific">Helicobacter typhlonius</name>
    <dbReference type="NCBI Taxonomy" id="76936"/>
    <lineage>
        <taxon>Bacteria</taxon>
        <taxon>Pseudomonadati</taxon>
        <taxon>Campylobacterota</taxon>
        <taxon>Epsilonproteobacteria</taxon>
        <taxon>Campylobacterales</taxon>
        <taxon>Helicobacteraceae</taxon>
        <taxon>Helicobacter</taxon>
    </lineage>
</organism>
<keyword evidence="2 7" id="KW-0699">rRNA-binding</keyword>
<dbReference type="NCBIfam" id="TIGR00060">
    <property type="entry name" value="L18_bact"/>
    <property type="match status" value="1"/>
</dbReference>
<dbReference type="GO" id="GO:0022625">
    <property type="term" value="C:cytosolic large ribosomal subunit"/>
    <property type="evidence" value="ECO:0007669"/>
    <property type="project" value="TreeGrafter"/>
</dbReference>
<comment type="subunit">
    <text evidence="7">Part of the 50S ribosomal subunit; part of the 5S rRNA/L5/L18/L25 subcomplex. Contacts the 5S and 23S rRNAs.</text>
</comment>
<evidence type="ECO:0000313" key="10">
    <source>
        <dbReference type="Proteomes" id="UP000029925"/>
    </source>
</evidence>
<keyword evidence="3 7" id="KW-0694">RNA-binding</keyword>
<dbReference type="AlphaFoldDB" id="A0A099UIA6"/>
<dbReference type="PATRIC" id="fig|76936.10.peg.1377"/>
<name>A0A099UIA6_9HELI</name>
<dbReference type="Proteomes" id="UP000064525">
    <property type="component" value="Chromosome I"/>
</dbReference>
<evidence type="ECO:0000256" key="1">
    <source>
        <dbReference type="ARBA" id="ARBA00007116"/>
    </source>
</evidence>
<keyword evidence="5 7" id="KW-0687">Ribonucleoprotein</keyword>
<evidence type="ECO:0000256" key="7">
    <source>
        <dbReference type="HAMAP-Rule" id="MF_01337"/>
    </source>
</evidence>
<gene>
    <name evidence="7" type="primary">rplR</name>
    <name evidence="8" type="ORF">BN2458_PEG1410</name>
    <name evidence="9" type="ORF">LS75_008165</name>
</gene>
<dbReference type="OrthoDB" id="9810939at2"/>
<proteinExistence type="inferred from homology"/>
<dbReference type="GO" id="GO:0006412">
    <property type="term" value="P:translation"/>
    <property type="evidence" value="ECO:0007669"/>
    <property type="project" value="UniProtKB-UniRule"/>
</dbReference>
<dbReference type="InterPro" id="IPR005484">
    <property type="entry name" value="Ribosomal_uL18_bac/plant/anim"/>
</dbReference>
<reference evidence="9 10" key="1">
    <citation type="journal article" date="2014" name="Genome Announc.">
        <title>Draft genome sequences of eight enterohepatic helicobacter species isolated from both laboratory and wild rodents.</title>
        <authorList>
            <person name="Sheh A."/>
            <person name="Shen Z."/>
            <person name="Fox J.G."/>
        </authorList>
    </citation>
    <scope>NUCLEOTIDE SEQUENCE [LARGE SCALE GENOMIC DNA]</scope>
    <source>
        <strain evidence="9 10">MIT 98-6810</strain>
    </source>
</reference>
<evidence type="ECO:0000313" key="9">
    <source>
        <dbReference type="EMBL" id="TLD78042.1"/>
    </source>
</evidence>
<keyword evidence="4 7" id="KW-0689">Ribosomal protein</keyword>
<dbReference type="HAMAP" id="MF_01337_B">
    <property type="entry name" value="Ribosomal_uL18_B"/>
    <property type="match status" value="1"/>
</dbReference>
<dbReference type="Proteomes" id="UP000029925">
    <property type="component" value="Unassembled WGS sequence"/>
</dbReference>
<reference evidence="8" key="3">
    <citation type="submission" date="2015-11" db="EMBL/GenBank/DDBJ databases">
        <authorList>
            <person name="Zhang Y."/>
            <person name="Guo Z."/>
        </authorList>
    </citation>
    <scope>NUCLEOTIDE SEQUENCE</scope>
    <source>
        <strain evidence="8">1</strain>
    </source>
</reference>
<reference evidence="11" key="2">
    <citation type="submission" date="2015-11" db="EMBL/GenBank/DDBJ databases">
        <authorList>
            <person name="Anvar S.Y."/>
        </authorList>
    </citation>
    <scope>NUCLEOTIDE SEQUENCE [LARGE SCALE GENOMIC DNA]</scope>
</reference>
<evidence type="ECO:0000256" key="2">
    <source>
        <dbReference type="ARBA" id="ARBA00022730"/>
    </source>
</evidence>
<dbReference type="KEGG" id="hty:BN2458_PEG1410"/>
<dbReference type="PANTHER" id="PTHR12899">
    <property type="entry name" value="39S RIBOSOMAL PROTEIN L18, MITOCHONDRIAL"/>
    <property type="match status" value="1"/>
</dbReference>
<protein>
    <recommendedName>
        <fullName evidence="6 7">Large ribosomal subunit protein uL18</fullName>
    </recommendedName>
</protein>